<reference evidence="10 11" key="1">
    <citation type="submission" date="2018-03" db="EMBL/GenBank/DDBJ databases">
        <authorList>
            <person name="Keele B.F."/>
        </authorList>
    </citation>
    <scope>NUCLEOTIDE SEQUENCE [LARGE SCALE GENOMIC DNA]</scope>
    <source>
        <strain evidence="10 11">D20</strain>
    </source>
</reference>
<evidence type="ECO:0000259" key="9">
    <source>
        <dbReference type="PROSITE" id="PS50111"/>
    </source>
</evidence>
<evidence type="ECO:0000313" key="10">
    <source>
        <dbReference type="EMBL" id="PTD97131.1"/>
    </source>
</evidence>
<dbReference type="OrthoDB" id="9177860at2"/>
<feature type="transmembrane region" description="Helical" evidence="8">
    <location>
        <begin position="12"/>
        <end position="33"/>
    </location>
</feature>
<dbReference type="InterPro" id="IPR004089">
    <property type="entry name" value="MCPsignal_dom"/>
</dbReference>
<dbReference type="Proteomes" id="UP000241193">
    <property type="component" value="Unassembled WGS sequence"/>
</dbReference>
<dbReference type="PANTHER" id="PTHR32089:SF119">
    <property type="entry name" value="METHYL-ACCEPTING CHEMOTAXIS PROTEIN CTPL"/>
    <property type="match status" value="1"/>
</dbReference>
<comment type="caution">
    <text evidence="10">The sequence shown here is derived from an EMBL/GenBank/DDBJ whole genome shotgun (WGS) entry which is preliminary data.</text>
</comment>
<evidence type="ECO:0000256" key="2">
    <source>
        <dbReference type="ARBA" id="ARBA00022692"/>
    </source>
</evidence>
<name>A0A2T4IHA2_9RHOO</name>
<protein>
    <submittedName>
        <fullName evidence="10">Methyl-accepting chemotaxis protein</fullName>
    </submittedName>
</protein>
<evidence type="ECO:0000256" key="3">
    <source>
        <dbReference type="ARBA" id="ARBA00022989"/>
    </source>
</evidence>
<comment type="similarity">
    <text evidence="6">Belongs to the methyl-accepting chemotaxis (MCP) protein family.</text>
</comment>
<evidence type="ECO:0000256" key="7">
    <source>
        <dbReference type="PROSITE-ProRule" id="PRU00284"/>
    </source>
</evidence>
<comment type="subcellular location">
    <subcellularLocation>
        <location evidence="1">Membrane</location>
        <topology evidence="1">Multi-pass membrane protein</topology>
    </subcellularLocation>
</comment>
<dbReference type="PROSITE" id="PS50111">
    <property type="entry name" value="CHEMOTAXIS_TRANSDUC_2"/>
    <property type="match status" value="1"/>
</dbReference>
<dbReference type="SMART" id="SM00283">
    <property type="entry name" value="MA"/>
    <property type="match status" value="1"/>
</dbReference>
<dbReference type="GO" id="GO:0006935">
    <property type="term" value="P:chemotaxis"/>
    <property type="evidence" value="ECO:0007669"/>
    <property type="project" value="UniProtKB-ARBA"/>
</dbReference>
<dbReference type="AlphaFoldDB" id="A0A2T4IHA2"/>
<keyword evidence="5 7" id="KW-0807">Transducer</keyword>
<dbReference type="InterPro" id="IPR024478">
    <property type="entry name" value="HlyB_4HB_MCP"/>
</dbReference>
<dbReference type="GO" id="GO:0016020">
    <property type="term" value="C:membrane"/>
    <property type="evidence" value="ECO:0007669"/>
    <property type="project" value="UniProtKB-SubCell"/>
</dbReference>
<proteinExistence type="inferred from homology"/>
<sequence length="545" mass="58296">MATTRRTSVRAQLSFLVIVTCGLFIAAIAGSLWQMQRGEQKLLDFIDDELAVERDVTNAYAQGLQMGQALRNILLDPANPQAYTNFERAQAGFNEVIERVKASAHVLKGGSATTAKITDIHARWPAHQARVLQHVRAGDLDGARQVLNRDETPTWREMRGALMEQIEYLGGLSAEVKDEVVAGLERAYTIALVLAAIALVACVGASLYVIRDLIRQLGGEPSYAAEVARRIAAGQLDQAVEVRDGDNDSLLGAMRSMQEGLIGTIGEIRRHAHSVASAIETLRANEKQIADASLQQSEAGSAIAAAVEEMTVSISQVSEHADDADRLTENTTEHVQSSVAVINEAASTIGKIAERMAASTEVMADLGASAEGISDIVKVIQGVAEQTNLLALNAAIEAARAGEQGRGFAVVADEVRKLAERTAQSTHEITAMIQRVQASTHQAVASMDEGRELADKGAESAGRAREAVASLEEGSHHVREAVASINAALREQRSASTDIAQSIERIAQMSEQNHTATSDSLARADELHALGEALENTVGRFRLAR</sequence>
<dbReference type="CDD" id="cd11386">
    <property type="entry name" value="MCP_signal"/>
    <property type="match status" value="1"/>
</dbReference>
<evidence type="ECO:0000256" key="6">
    <source>
        <dbReference type="ARBA" id="ARBA00029447"/>
    </source>
</evidence>
<evidence type="ECO:0000256" key="8">
    <source>
        <dbReference type="SAM" id="Phobius"/>
    </source>
</evidence>
<keyword evidence="4 8" id="KW-0472">Membrane</keyword>
<feature type="transmembrane region" description="Helical" evidence="8">
    <location>
        <begin position="187"/>
        <end position="210"/>
    </location>
</feature>
<evidence type="ECO:0000256" key="5">
    <source>
        <dbReference type="ARBA" id="ARBA00023224"/>
    </source>
</evidence>
<dbReference type="GO" id="GO:0007165">
    <property type="term" value="P:signal transduction"/>
    <property type="evidence" value="ECO:0007669"/>
    <property type="project" value="UniProtKB-KW"/>
</dbReference>
<dbReference type="Gene3D" id="1.10.287.950">
    <property type="entry name" value="Methyl-accepting chemotaxis protein"/>
    <property type="match status" value="1"/>
</dbReference>
<dbReference type="PANTHER" id="PTHR32089">
    <property type="entry name" value="METHYL-ACCEPTING CHEMOTAXIS PROTEIN MCPB"/>
    <property type="match status" value="1"/>
</dbReference>
<evidence type="ECO:0000256" key="4">
    <source>
        <dbReference type="ARBA" id="ARBA00023136"/>
    </source>
</evidence>
<feature type="domain" description="Methyl-accepting transducer" evidence="9">
    <location>
        <begin position="271"/>
        <end position="507"/>
    </location>
</feature>
<accession>A0A2T4IHA2</accession>
<evidence type="ECO:0000256" key="1">
    <source>
        <dbReference type="ARBA" id="ARBA00004141"/>
    </source>
</evidence>
<keyword evidence="11" id="KW-1185">Reference proteome</keyword>
<organism evidence="10 11">
    <name type="scientific">Pseudothauera lacus</name>
    <dbReference type="NCBI Taxonomy" id="2136175"/>
    <lineage>
        <taxon>Bacteria</taxon>
        <taxon>Pseudomonadati</taxon>
        <taxon>Pseudomonadota</taxon>
        <taxon>Betaproteobacteria</taxon>
        <taxon>Rhodocyclales</taxon>
        <taxon>Zoogloeaceae</taxon>
        <taxon>Pseudothauera</taxon>
    </lineage>
</organism>
<dbReference type="Pfam" id="PF12729">
    <property type="entry name" value="4HB_MCP_1"/>
    <property type="match status" value="1"/>
</dbReference>
<keyword evidence="2 8" id="KW-0812">Transmembrane</keyword>
<dbReference type="FunFam" id="1.10.287.950:FF:000001">
    <property type="entry name" value="Methyl-accepting chemotaxis sensory transducer"/>
    <property type="match status" value="1"/>
</dbReference>
<reference evidence="10 11" key="2">
    <citation type="submission" date="2018-04" db="EMBL/GenBank/DDBJ databases">
        <title>Thauera lacus sp. nov., isolated from an saline lake in Inner Mongolia, China.</title>
        <authorList>
            <person name="Liang Q.-Y."/>
        </authorList>
    </citation>
    <scope>NUCLEOTIDE SEQUENCE [LARGE SCALE GENOMIC DNA]</scope>
    <source>
        <strain evidence="10 11">D20</strain>
    </source>
</reference>
<gene>
    <name evidence="10" type="ORF">C8261_07035</name>
</gene>
<dbReference type="EMBL" id="PZKC01000004">
    <property type="protein sequence ID" value="PTD97131.1"/>
    <property type="molecule type" value="Genomic_DNA"/>
</dbReference>
<dbReference type="RefSeq" id="WP_107492940.1">
    <property type="nucleotide sequence ID" value="NZ_PZKC01000004.1"/>
</dbReference>
<evidence type="ECO:0000313" key="11">
    <source>
        <dbReference type="Proteomes" id="UP000241193"/>
    </source>
</evidence>
<keyword evidence="3 8" id="KW-1133">Transmembrane helix</keyword>
<dbReference type="SUPFAM" id="SSF58104">
    <property type="entry name" value="Methyl-accepting chemotaxis protein (MCP) signaling domain"/>
    <property type="match status" value="1"/>
</dbReference>
<dbReference type="Pfam" id="PF00015">
    <property type="entry name" value="MCPsignal"/>
    <property type="match status" value="1"/>
</dbReference>